<accession>A0A382KE52</accession>
<keyword evidence="2" id="KW-0067">ATP-binding</keyword>
<protein>
    <recommendedName>
        <fullName evidence="4">Dephospho-CoA kinase</fullName>
    </recommendedName>
</protein>
<dbReference type="CDD" id="cd02022">
    <property type="entry name" value="DPCK"/>
    <property type="match status" value="1"/>
</dbReference>
<keyword evidence="1" id="KW-0547">Nucleotide-binding</keyword>
<evidence type="ECO:0000256" key="2">
    <source>
        <dbReference type="ARBA" id="ARBA00022840"/>
    </source>
</evidence>
<dbReference type="PANTHER" id="PTHR10695">
    <property type="entry name" value="DEPHOSPHO-COA KINASE-RELATED"/>
    <property type="match status" value="1"/>
</dbReference>
<dbReference type="GO" id="GO:0005524">
    <property type="term" value="F:ATP binding"/>
    <property type="evidence" value="ECO:0007669"/>
    <property type="project" value="UniProtKB-KW"/>
</dbReference>
<dbReference type="InterPro" id="IPR027417">
    <property type="entry name" value="P-loop_NTPase"/>
</dbReference>
<feature type="non-terminal residue" evidence="3">
    <location>
        <position position="83"/>
    </location>
</feature>
<organism evidence="3">
    <name type="scientific">marine metagenome</name>
    <dbReference type="NCBI Taxonomy" id="408172"/>
    <lineage>
        <taxon>unclassified sequences</taxon>
        <taxon>metagenomes</taxon>
        <taxon>ecological metagenomes</taxon>
    </lineage>
</organism>
<dbReference type="GO" id="GO:0004140">
    <property type="term" value="F:dephospho-CoA kinase activity"/>
    <property type="evidence" value="ECO:0007669"/>
    <property type="project" value="InterPro"/>
</dbReference>
<dbReference type="SUPFAM" id="SSF52540">
    <property type="entry name" value="P-loop containing nucleoside triphosphate hydrolases"/>
    <property type="match status" value="1"/>
</dbReference>
<feature type="non-terminal residue" evidence="3">
    <location>
        <position position="1"/>
    </location>
</feature>
<dbReference type="Pfam" id="PF01121">
    <property type="entry name" value="CoaE"/>
    <property type="match status" value="1"/>
</dbReference>
<dbReference type="EMBL" id="UINC01079587">
    <property type="protein sequence ID" value="SVC21713.1"/>
    <property type="molecule type" value="Genomic_DNA"/>
</dbReference>
<name>A0A382KE52_9ZZZZ</name>
<evidence type="ECO:0000256" key="1">
    <source>
        <dbReference type="ARBA" id="ARBA00022741"/>
    </source>
</evidence>
<reference evidence="3" key="1">
    <citation type="submission" date="2018-05" db="EMBL/GenBank/DDBJ databases">
        <authorList>
            <person name="Lanie J.A."/>
            <person name="Ng W.-L."/>
            <person name="Kazmierczak K.M."/>
            <person name="Andrzejewski T.M."/>
            <person name="Davidsen T.M."/>
            <person name="Wayne K.J."/>
            <person name="Tettelin H."/>
            <person name="Glass J.I."/>
            <person name="Rusch D."/>
            <person name="Podicherti R."/>
            <person name="Tsui H.-C.T."/>
            <person name="Winkler M.E."/>
        </authorList>
    </citation>
    <scope>NUCLEOTIDE SEQUENCE</scope>
</reference>
<evidence type="ECO:0008006" key="4">
    <source>
        <dbReference type="Google" id="ProtNLM"/>
    </source>
</evidence>
<dbReference type="Gene3D" id="3.40.50.300">
    <property type="entry name" value="P-loop containing nucleotide triphosphate hydrolases"/>
    <property type="match status" value="1"/>
</dbReference>
<dbReference type="PROSITE" id="PS51219">
    <property type="entry name" value="DPCK"/>
    <property type="match status" value="1"/>
</dbReference>
<proteinExistence type="predicted"/>
<evidence type="ECO:0000313" key="3">
    <source>
        <dbReference type="EMBL" id="SVC21713.1"/>
    </source>
</evidence>
<dbReference type="PANTHER" id="PTHR10695:SF46">
    <property type="entry name" value="BIFUNCTIONAL COENZYME A SYNTHASE-RELATED"/>
    <property type="match status" value="1"/>
</dbReference>
<sequence>VLKVALTGGIGSGKTTVTNRFRELSVPVFDADEVSREITRTGESAVKRIAKHFGDRVILSDGSLDRPALREIVFKDPNARRRL</sequence>
<gene>
    <name evidence="3" type="ORF">METZ01_LOCUS274567</name>
</gene>
<dbReference type="GO" id="GO:0015937">
    <property type="term" value="P:coenzyme A biosynthetic process"/>
    <property type="evidence" value="ECO:0007669"/>
    <property type="project" value="InterPro"/>
</dbReference>
<dbReference type="NCBIfam" id="TIGR00152">
    <property type="entry name" value="dephospho-CoA kinase"/>
    <property type="match status" value="1"/>
</dbReference>
<dbReference type="InterPro" id="IPR001977">
    <property type="entry name" value="Depp_CoAkinase"/>
</dbReference>
<dbReference type="AlphaFoldDB" id="A0A382KE52"/>